<dbReference type="AlphaFoldDB" id="A0A848KVD9"/>
<evidence type="ECO:0000313" key="1">
    <source>
        <dbReference type="EMBL" id="NMO00835.1"/>
    </source>
</evidence>
<evidence type="ECO:0000313" key="2">
    <source>
        <dbReference type="Proteomes" id="UP000550729"/>
    </source>
</evidence>
<keyword evidence="2" id="KW-1185">Reference proteome</keyword>
<organism evidence="1 2">
    <name type="scientific">Gordonia asplenii</name>
    <dbReference type="NCBI Taxonomy" id="2725283"/>
    <lineage>
        <taxon>Bacteria</taxon>
        <taxon>Bacillati</taxon>
        <taxon>Actinomycetota</taxon>
        <taxon>Actinomycetes</taxon>
        <taxon>Mycobacteriales</taxon>
        <taxon>Gordoniaceae</taxon>
        <taxon>Gordonia</taxon>
    </lineage>
</organism>
<comment type="caution">
    <text evidence="1">The sequence shown here is derived from an EMBL/GenBank/DDBJ whole genome shotgun (WGS) entry which is preliminary data.</text>
</comment>
<name>A0A848KVD9_9ACTN</name>
<accession>A0A848KVD9</accession>
<protein>
    <submittedName>
        <fullName evidence="1">Uncharacterized protein</fullName>
    </submittedName>
</protein>
<dbReference type="Proteomes" id="UP000550729">
    <property type="component" value="Unassembled WGS sequence"/>
</dbReference>
<dbReference type="RefSeq" id="WP_170193340.1">
    <property type="nucleotide sequence ID" value="NZ_JABBNB010000005.1"/>
</dbReference>
<dbReference type="EMBL" id="JABBNB010000005">
    <property type="protein sequence ID" value="NMO00835.1"/>
    <property type="molecule type" value="Genomic_DNA"/>
</dbReference>
<proteinExistence type="predicted"/>
<reference evidence="1 2" key="1">
    <citation type="submission" date="2020-04" db="EMBL/GenBank/DDBJ databases">
        <title>Gordonia sp. nov. TBRC 11910.</title>
        <authorList>
            <person name="Suriyachadkun C."/>
        </authorList>
    </citation>
    <scope>NUCLEOTIDE SEQUENCE [LARGE SCALE GENOMIC DNA]</scope>
    <source>
        <strain evidence="1 2">TBRC 11910</strain>
    </source>
</reference>
<gene>
    <name evidence="1" type="ORF">HH308_06360</name>
</gene>
<sequence>MAIHLRATGYQGRKVQLILRNPDGTDKIVLDILQKEECGDCTGIIMAEGMEGLYHTRRTLVRKSGSYQEGSTLTMFPRVEERLPKITLMTRGRSLREFERLENLLWKVLSLRWDCYLRVYSELSQWRELKVRLEDVPSDKTNTWLGLGDYTHVWECPLLAVDPFWYSREIKRSIKRAQMTPQGDGSYLGYIELVNPADQDCYPDWASNELTVTTVWQLPDGFGIYTAATAPTPDKIGQPVMHKIPDASGLGPGKEFLVQTYPDRPTLLVRDGGQDWARMRGEAFDFPLPAGTVTPQSVPVRVTGGTDDSEVTCYMPQRWDRYMGGEA</sequence>